<dbReference type="AlphaFoldDB" id="A0A291R0U3"/>
<proteinExistence type="predicted"/>
<dbReference type="OrthoDB" id="1404523at2"/>
<gene>
    <name evidence="3" type="ORF">COR50_10705</name>
</gene>
<dbReference type="PANTHER" id="PTHR11712:SF336">
    <property type="entry name" value="3-OXOACYL-[ACYL-CARRIER-PROTEIN] SYNTHASE, MITOCHONDRIAL"/>
    <property type="match status" value="1"/>
</dbReference>
<dbReference type="SUPFAM" id="SSF53901">
    <property type="entry name" value="Thiolase-like"/>
    <property type="match status" value="1"/>
</dbReference>
<dbReference type="InterPro" id="IPR016039">
    <property type="entry name" value="Thiolase-like"/>
</dbReference>
<evidence type="ECO:0000259" key="2">
    <source>
        <dbReference type="Pfam" id="PF13723"/>
    </source>
</evidence>
<dbReference type="InterPro" id="IPR000794">
    <property type="entry name" value="Beta-ketoacyl_synthase"/>
</dbReference>
<dbReference type="GO" id="GO:0004315">
    <property type="term" value="F:3-oxoacyl-[acyl-carrier-protein] synthase activity"/>
    <property type="evidence" value="ECO:0007669"/>
    <property type="project" value="TreeGrafter"/>
</dbReference>
<sequence>MYIHGSGCVSPQHSTGPGFLDEPLYYSASSLKVVDADYKKWIDLKLIRRMSRVIKMGVAAAHLALEQAEHTMPDAIITGSAYGCLADTGVFLDKMVQQEEQMLTPTAFIQSTHNTVAGQIALMLACHGYNNTFVHRGFSFEQAVLDAWMNINEQPDQSILVGGLDEITNHSQEILARFGLYKKEPVDTAELLQSNTQGTINGEGAAFFLLKSGAENALARIDGLELCYKPGNVNSVKSFIQAFLDKNEVPVDEIDLVITGRNGDSREVDYYNSVESMLPGAGLACYKHLTGEYPTANAFACWMATNILRQGNVPAAAVYKTPAKQEIQKILIYNHHQGTHHTAMLISAC</sequence>
<reference evidence="3 4" key="1">
    <citation type="submission" date="2017-10" db="EMBL/GenBank/DDBJ databases">
        <title>Paenichitinophaga pekingensis gen. nov., sp. nov., isolated from activated sludge.</title>
        <authorList>
            <person name="Jin D."/>
            <person name="Kong X."/>
            <person name="Deng Y."/>
            <person name="Bai Z."/>
        </authorList>
    </citation>
    <scope>NUCLEOTIDE SEQUENCE [LARGE SCALE GENOMIC DNA]</scope>
    <source>
        <strain evidence="3 4">13</strain>
    </source>
</reference>
<accession>A0A291R0U3</accession>
<feature type="domain" description="Beta-ketoacyl synthase-like N-terminal" evidence="2">
    <location>
        <begin position="46"/>
        <end position="166"/>
    </location>
</feature>
<dbReference type="KEGG" id="cbae:COR50_10705"/>
<dbReference type="Pfam" id="PF13723">
    <property type="entry name" value="Ketoacyl-synt_2"/>
    <property type="match status" value="1"/>
</dbReference>
<protein>
    <submittedName>
        <fullName evidence="3">Beta-ketoacyl synthase</fullName>
    </submittedName>
</protein>
<evidence type="ECO:0000313" key="4">
    <source>
        <dbReference type="Proteomes" id="UP000220133"/>
    </source>
</evidence>
<dbReference type="Proteomes" id="UP000220133">
    <property type="component" value="Chromosome"/>
</dbReference>
<evidence type="ECO:0000313" key="3">
    <source>
        <dbReference type="EMBL" id="ATL49820.1"/>
    </source>
</evidence>
<dbReference type="GO" id="GO:0006633">
    <property type="term" value="P:fatty acid biosynthetic process"/>
    <property type="evidence" value="ECO:0007669"/>
    <property type="project" value="TreeGrafter"/>
</dbReference>
<keyword evidence="4" id="KW-1185">Reference proteome</keyword>
<dbReference type="GO" id="GO:0005829">
    <property type="term" value="C:cytosol"/>
    <property type="evidence" value="ECO:0007669"/>
    <property type="project" value="TreeGrafter"/>
</dbReference>
<dbReference type="InterPro" id="IPR014030">
    <property type="entry name" value="Ketoacyl_synth_N"/>
</dbReference>
<dbReference type="EMBL" id="CP023777">
    <property type="protein sequence ID" value="ATL49820.1"/>
    <property type="molecule type" value="Genomic_DNA"/>
</dbReference>
<organism evidence="3 4">
    <name type="scientific">Chitinophaga caeni</name>
    <dbReference type="NCBI Taxonomy" id="2029983"/>
    <lineage>
        <taxon>Bacteria</taxon>
        <taxon>Pseudomonadati</taxon>
        <taxon>Bacteroidota</taxon>
        <taxon>Chitinophagia</taxon>
        <taxon>Chitinophagales</taxon>
        <taxon>Chitinophagaceae</taxon>
        <taxon>Chitinophaga</taxon>
    </lineage>
</organism>
<keyword evidence="1" id="KW-0808">Transferase</keyword>
<dbReference type="Gene3D" id="3.40.47.10">
    <property type="match status" value="1"/>
</dbReference>
<name>A0A291R0U3_9BACT</name>
<dbReference type="PANTHER" id="PTHR11712">
    <property type="entry name" value="POLYKETIDE SYNTHASE-RELATED"/>
    <property type="match status" value="1"/>
</dbReference>
<evidence type="ECO:0000256" key="1">
    <source>
        <dbReference type="ARBA" id="ARBA00022679"/>
    </source>
</evidence>